<organism evidence="2 3">
    <name type="scientific">Panicum virgatum</name>
    <name type="common">Blackwell switchgrass</name>
    <dbReference type="NCBI Taxonomy" id="38727"/>
    <lineage>
        <taxon>Eukaryota</taxon>
        <taxon>Viridiplantae</taxon>
        <taxon>Streptophyta</taxon>
        <taxon>Embryophyta</taxon>
        <taxon>Tracheophyta</taxon>
        <taxon>Spermatophyta</taxon>
        <taxon>Magnoliopsida</taxon>
        <taxon>Liliopsida</taxon>
        <taxon>Poales</taxon>
        <taxon>Poaceae</taxon>
        <taxon>PACMAD clade</taxon>
        <taxon>Panicoideae</taxon>
        <taxon>Panicodae</taxon>
        <taxon>Paniceae</taxon>
        <taxon>Panicinae</taxon>
        <taxon>Panicum</taxon>
        <taxon>Panicum sect. Hiantes</taxon>
    </lineage>
</organism>
<protein>
    <submittedName>
        <fullName evidence="2">Uncharacterized protein</fullName>
    </submittedName>
</protein>
<feature type="compositionally biased region" description="Gly residues" evidence="1">
    <location>
        <begin position="1"/>
        <end position="12"/>
    </location>
</feature>
<accession>A0A8T0PV80</accession>
<evidence type="ECO:0000256" key="1">
    <source>
        <dbReference type="SAM" id="MobiDB-lite"/>
    </source>
</evidence>
<feature type="compositionally biased region" description="Basic and acidic residues" evidence="1">
    <location>
        <begin position="83"/>
        <end position="138"/>
    </location>
</feature>
<name>A0A8T0PV80_PANVG</name>
<sequence>MHGAPPSGGRGGCSELHRGGEPLDLRRGRPAPLARAAAALRRPHRHRPACPRACPPRKGRVAARTHGAPPLRGQRRAQRAPPGRREPPGEEGRRERAGGVVGEKEWMGWRREQIGEKRKEKRKEKEKSEERGDGSWRG</sequence>
<keyword evidence="3" id="KW-1185">Reference proteome</keyword>
<feature type="compositionally biased region" description="Basic and acidic residues" evidence="1">
    <location>
        <begin position="15"/>
        <end position="27"/>
    </location>
</feature>
<feature type="compositionally biased region" description="Basic residues" evidence="1">
    <location>
        <begin position="41"/>
        <end position="63"/>
    </location>
</feature>
<evidence type="ECO:0000313" key="3">
    <source>
        <dbReference type="Proteomes" id="UP000823388"/>
    </source>
</evidence>
<feature type="compositionally biased region" description="Low complexity" evidence="1">
    <location>
        <begin position="30"/>
        <end position="40"/>
    </location>
</feature>
<feature type="region of interest" description="Disordered" evidence="1">
    <location>
        <begin position="1"/>
        <end position="138"/>
    </location>
</feature>
<dbReference type="AlphaFoldDB" id="A0A8T0PV80"/>
<evidence type="ECO:0000313" key="2">
    <source>
        <dbReference type="EMBL" id="KAG2565903.1"/>
    </source>
</evidence>
<proteinExistence type="predicted"/>
<dbReference type="EMBL" id="CM029050">
    <property type="protein sequence ID" value="KAG2565903.1"/>
    <property type="molecule type" value="Genomic_DNA"/>
</dbReference>
<comment type="caution">
    <text evidence="2">The sequence shown here is derived from an EMBL/GenBank/DDBJ whole genome shotgun (WGS) entry which is preliminary data.</text>
</comment>
<gene>
    <name evidence="2" type="ORF">PVAP13_7NG161034</name>
</gene>
<reference evidence="2" key="1">
    <citation type="submission" date="2020-05" db="EMBL/GenBank/DDBJ databases">
        <title>WGS assembly of Panicum virgatum.</title>
        <authorList>
            <person name="Lovell J.T."/>
            <person name="Jenkins J."/>
            <person name="Shu S."/>
            <person name="Juenger T.E."/>
            <person name="Schmutz J."/>
        </authorList>
    </citation>
    <scope>NUCLEOTIDE SEQUENCE</scope>
    <source>
        <strain evidence="2">AP13</strain>
    </source>
</reference>
<dbReference type="Proteomes" id="UP000823388">
    <property type="component" value="Chromosome 7N"/>
</dbReference>